<dbReference type="HOGENOM" id="CLU_496104_0_0_1"/>
<name>S3DM90_GLAL2</name>
<evidence type="ECO:0000313" key="3">
    <source>
        <dbReference type="Proteomes" id="UP000016922"/>
    </source>
</evidence>
<organism evidence="2 3">
    <name type="scientific">Glarea lozoyensis (strain ATCC 20868 / MF5171)</name>
    <dbReference type="NCBI Taxonomy" id="1116229"/>
    <lineage>
        <taxon>Eukaryota</taxon>
        <taxon>Fungi</taxon>
        <taxon>Dikarya</taxon>
        <taxon>Ascomycota</taxon>
        <taxon>Pezizomycotina</taxon>
        <taxon>Leotiomycetes</taxon>
        <taxon>Helotiales</taxon>
        <taxon>Helotiaceae</taxon>
        <taxon>Glarea</taxon>
    </lineage>
</organism>
<accession>S3DM90</accession>
<dbReference type="GeneID" id="19463484"/>
<proteinExistence type="predicted"/>
<protein>
    <submittedName>
        <fullName evidence="2">Uncharacterized protein</fullName>
    </submittedName>
</protein>
<evidence type="ECO:0000256" key="1">
    <source>
        <dbReference type="SAM" id="MobiDB-lite"/>
    </source>
</evidence>
<dbReference type="Proteomes" id="UP000016922">
    <property type="component" value="Unassembled WGS sequence"/>
</dbReference>
<reference evidence="2 3" key="1">
    <citation type="journal article" date="2013" name="BMC Genomics">
        <title>Genomics-driven discovery of the pneumocandin biosynthetic gene cluster in the fungus Glarea lozoyensis.</title>
        <authorList>
            <person name="Chen L."/>
            <person name="Yue Q."/>
            <person name="Zhang X."/>
            <person name="Xiang M."/>
            <person name="Wang C."/>
            <person name="Li S."/>
            <person name="Che Y."/>
            <person name="Ortiz-Lopez F.J."/>
            <person name="Bills G.F."/>
            <person name="Liu X."/>
            <person name="An Z."/>
        </authorList>
    </citation>
    <scope>NUCLEOTIDE SEQUENCE [LARGE SCALE GENOMIC DNA]</scope>
    <source>
        <strain evidence="3">ATCC 20868 / MF5171</strain>
    </source>
</reference>
<sequence length="549" mass="61991">MSANQCGRNIIFPDPVIYESYSLCSTRICVYGNCPMNDAMSKCCTTQRKPFQCWQYCAVEESQFDAWHSCVAAELGYTEEQHCQRADQSPLSTATSIPWSVAPPTPPLGYTPPPTYTTTSTLKAQLYPRVDGSKTASATLSSTVAAVVVKSSSAGPASSTTTAKSGSKKALALSLGGMMTIALLEIDLSTPIDDYTRSSSSDREEEIFFLLVKPGRSVIEEDVFEELIDFHQETRSRDQFLQDVRAIHWVIRSEISSYSTRSVRLASPVYKYGDLANAMEDISDVCLRIAEAFPLQEGRFDLKLNGPGLQVFVGSGKEMRGEHKVKLLSVLGLYERSLDTIHRDAEDKTPLIQKDVPFGSIKNVSDWIKEITDRRVFFEKFESQTDPPRSYVLPKPAGDVPEHYTPMFEFNQHEATLDHVEIQRWIQLCLTIFIWTDKPPDKEWVHMLASYFEPRDCKPSVRPTSLQESETDQSTEKYDAGHAEPVHYAEALDNFLFHLGFNASESSYFVKETDTDCSGRFVHRYDGTRRSDLLIQPREGYQPIDVREW</sequence>
<keyword evidence="3" id="KW-1185">Reference proteome</keyword>
<evidence type="ECO:0000313" key="2">
    <source>
        <dbReference type="EMBL" id="EPE27638.1"/>
    </source>
</evidence>
<dbReference type="OrthoDB" id="3549244at2759"/>
<dbReference type="EMBL" id="KE145369">
    <property type="protein sequence ID" value="EPE27638.1"/>
    <property type="molecule type" value="Genomic_DNA"/>
</dbReference>
<dbReference type="RefSeq" id="XP_008084997.1">
    <property type="nucleotide sequence ID" value="XM_008086806.1"/>
</dbReference>
<feature type="region of interest" description="Disordered" evidence="1">
    <location>
        <begin position="457"/>
        <end position="478"/>
    </location>
</feature>
<dbReference type="KEGG" id="glz:GLAREA_04429"/>
<dbReference type="AlphaFoldDB" id="S3DM90"/>
<gene>
    <name evidence="2" type="ORF">GLAREA_04429</name>
</gene>